<keyword evidence="3" id="KW-0255">Endonuclease</keyword>
<comment type="caution">
    <text evidence="3">The sequence shown here is derived from an EMBL/GenBank/DDBJ whole genome shotgun (WGS) entry which is preliminary data.</text>
</comment>
<dbReference type="InterPro" id="IPR011856">
    <property type="entry name" value="tRNA_endonuc-like_dom_sf"/>
</dbReference>
<dbReference type="PANTHER" id="PTHR30547">
    <property type="entry name" value="UNCHARACTERIZED PROTEIN YHCG-RELATED"/>
    <property type="match status" value="1"/>
</dbReference>
<name>A0A497XMJ4_9SPHI</name>
<accession>A0A497XMJ4</accession>
<dbReference type="Gene3D" id="3.40.1350.10">
    <property type="match status" value="1"/>
</dbReference>
<keyword evidence="3" id="KW-0540">Nuclease</keyword>
<dbReference type="PANTHER" id="PTHR30547:SF5">
    <property type="entry name" value="NUCLEASE YHCG-RELATED"/>
    <property type="match status" value="1"/>
</dbReference>
<dbReference type="Pfam" id="PF06250">
    <property type="entry name" value="YhcG_C"/>
    <property type="match status" value="1"/>
</dbReference>
<keyword evidence="3" id="KW-0378">Hydrolase</keyword>
<gene>
    <name evidence="3" type="ORF">BCL90_5297</name>
</gene>
<dbReference type="AlphaFoldDB" id="A0A497XMJ4"/>
<feature type="domain" description="YhcG PDDEXK nuclease" evidence="1">
    <location>
        <begin position="219"/>
        <end position="371"/>
    </location>
</feature>
<evidence type="ECO:0000313" key="4">
    <source>
        <dbReference type="Proteomes" id="UP000273898"/>
    </source>
</evidence>
<feature type="domain" description="YhcG N-terminal" evidence="2">
    <location>
        <begin position="61"/>
        <end position="194"/>
    </location>
</feature>
<dbReference type="InterPro" id="IPR041527">
    <property type="entry name" value="YhcG_N"/>
</dbReference>
<sequence length="382" mass="44482">MLVQCYHIKTFSILMPVVSVELLETMSEQRYTNLKRCGITEVNIFIMETIHTAYSSLIATISTTYTNGKVVALRAVNNQLLTTYWQIGQHIVEFEQGGKAKATYGKALLENLSKDLNKLHGKGFSRSNLNYMRLVYVCFPICEELPHKLTWTHLCELVKINDPLERSFYQQQAILENWSTTELIRQKNSSLYLRLASSKDKEGILKLAHQGQIVAQPTDILKDIYVFEFLKIAEPYHLSETDLEQRLITHLQSFLLELGKGFAFIGRQYRITLGNRNHYVDLVFYHRILKCFVLIDLKREEANYQDVGQMNMYLGYFENEENTESDNPPIGIVLAKEKDELVIQYAMHNVSSQLFVQKYQLYLPNKEELRKVIEDQLNRETE</sequence>
<organism evidence="3 4">
    <name type="scientific">Pedobacter alluvionis</name>
    <dbReference type="NCBI Taxonomy" id="475253"/>
    <lineage>
        <taxon>Bacteria</taxon>
        <taxon>Pseudomonadati</taxon>
        <taxon>Bacteroidota</taxon>
        <taxon>Sphingobacteriia</taxon>
        <taxon>Sphingobacteriales</taxon>
        <taxon>Sphingobacteriaceae</taxon>
        <taxon>Pedobacter</taxon>
    </lineage>
</organism>
<dbReference type="GO" id="GO:0004519">
    <property type="term" value="F:endonuclease activity"/>
    <property type="evidence" value="ECO:0007669"/>
    <property type="project" value="UniProtKB-KW"/>
</dbReference>
<evidence type="ECO:0000313" key="3">
    <source>
        <dbReference type="EMBL" id="RLJ69202.1"/>
    </source>
</evidence>
<dbReference type="Pfam" id="PF17761">
    <property type="entry name" value="DUF1016_N"/>
    <property type="match status" value="1"/>
</dbReference>
<reference evidence="3 4" key="1">
    <citation type="submission" date="2018-10" db="EMBL/GenBank/DDBJ databases">
        <title>Genomic Encyclopedia of Archaeal and Bacterial Type Strains, Phase II (KMG-II): from individual species to whole genera.</title>
        <authorList>
            <person name="Goeker M."/>
        </authorList>
    </citation>
    <scope>NUCLEOTIDE SEQUENCE [LARGE SCALE GENOMIC DNA]</scope>
    <source>
        <strain evidence="3 4">DSM 19624</strain>
    </source>
</reference>
<protein>
    <submittedName>
        <fullName evidence="3">Putative nuclease of restriction endonuclease-like (RecB) superfamily</fullName>
    </submittedName>
</protein>
<evidence type="ECO:0000259" key="2">
    <source>
        <dbReference type="Pfam" id="PF17761"/>
    </source>
</evidence>
<evidence type="ECO:0000259" key="1">
    <source>
        <dbReference type="Pfam" id="PF06250"/>
    </source>
</evidence>
<dbReference type="GO" id="GO:0003676">
    <property type="term" value="F:nucleic acid binding"/>
    <property type="evidence" value="ECO:0007669"/>
    <property type="project" value="InterPro"/>
</dbReference>
<proteinExistence type="predicted"/>
<dbReference type="EMBL" id="RCCK01000018">
    <property type="protein sequence ID" value="RLJ69202.1"/>
    <property type="molecule type" value="Genomic_DNA"/>
</dbReference>
<dbReference type="InterPro" id="IPR009362">
    <property type="entry name" value="YhcG_C"/>
</dbReference>
<dbReference type="Proteomes" id="UP000273898">
    <property type="component" value="Unassembled WGS sequence"/>
</dbReference>
<dbReference type="InterPro" id="IPR053148">
    <property type="entry name" value="PD-DEXK-like_domain"/>
</dbReference>